<feature type="compositionally biased region" description="Basic residues" evidence="1">
    <location>
        <begin position="7"/>
        <end position="16"/>
    </location>
</feature>
<dbReference type="EMBL" id="LR586016">
    <property type="protein sequence ID" value="VIP03601.1"/>
    <property type="molecule type" value="Genomic_DNA"/>
</dbReference>
<name>A0A6C2YQJ3_9BACT</name>
<dbReference type="PANTHER" id="PTHR43883:SF1">
    <property type="entry name" value="GLUCONOKINASE"/>
    <property type="match status" value="1"/>
</dbReference>
<keyword evidence="4" id="KW-1185">Reference proteome</keyword>
<dbReference type="AlphaFoldDB" id="A0A6C2YQJ3"/>
<feature type="domain" description="RNA ligase" evidence="2">
    <location>
        <begin position="39"/>
        <end position="229"/>
    </location>
</feature>
<dbReference type="SUPFAM" id="SSF56091">
    <property type="entry name" value="DNA ligase/mRNA capping enzyme, catalytic domain"/>
    <property type="match status" value="1"/>
</dbReference>
<dbReference type="InterPro" id="IPR021122">
    <property type="entry name" value="RNA_ligase_dom_REL/Rnl2"/>
</dbReference>
<dbReference type="KEGG" id="tim:GMBLW1_03590"/>
<evidence type="ECO:0000313" key="3">
    <source>
        <dbReference type="EMBL" id="VIP03601.1"/>
    </source>
</evidence>
<dbReference type="PANTHER" id="PTHR43883">
    <property type="entry name" value="SLR0207 PROTEIN"/>
    <property type="match status" value="1"/>
</dbReference>
<keyword evidence="3" id="KW-0436">Ligase</keyword>
<gene>
    <name evidence="3" type="ORF">GMBLW1_03590</name>
</gene>
<dbReference type="InterPro" id="IPR052732">
    <property type="entry name" value="Cell-binding_unc_protein"/>
</dbReference>
<evidence type="ECO:0000259" key="2">
    <source>
        <dbReference type="Pfam" id="PF09414"/>
    </source>
</evidence>
<sequence length="262" mass="30654">MVPQIRKYPRTQHLRGSRSQPGDDDLDDASWDSLRGRFLVIEEKVDGANAAIRFNSNGDLFLQSRGHYLVGGANERQWDRFKAWAAMMRGDLWDVLGDRYVMYGEWLYAKHTMFYDALPHYFLEFDILDTHENQFLSTARRRQLCELLELESVPVLWEGIFQSRRAALSLIGRSRYQSANWRDSLIRIAETRRLDPQQILHETDASDLAEGLYLKLEENGIVVDRYKYVRADFLQCILDSGSHWKNRPLFPNQILGESHELV</sequence>
<protein>
    <recommendedName>
        <fullName evidence="2">RNA ligase domain-containing protein</fullName>
    </recommendedName>
</protein>
<dbReference type="Gene3D" id="3.30.470.30">
    <property type="entry name" value="DNA ligase/mRNA capping enzyme"/>
    <property type="match status" value="1"/>
</dbReference>
<dbReference type="GO" id="GO:0016874">
    <property type="term" value="F:ligase activity"/>
    <property type="evidence" value="ECO:0007669"/>
    <property type="project" value="UniProtKB-KW"/>
</dbReference>
<dbReference type="Proteomes" id="UP000464378">
    <property type="component" value="Chromosome"/>
</dbReference>
<evidence type="ECO:0000256" key="1">
    <source>
        <dbReference type="SAM" id="MobiDB-lite"/>
    </source>
</evidence>
<dbReference type="Pfam" id="PF09414">
    <property type="entry name" value="RNA_ligase"/>
    <property type="match status" value="1"/>
</dbReference>
<proteinExistence type="predicted"/>
<dbReference type="InParanoid" id="A0A6C2YQJ3"/>
<evidence type="ECO:0000313" key="4">
    <source>
        <dbReference type="Proteomes" id="UP000464378"/>
    </source>
</evidence>
<organism evidence="3">
    <name type="scientific">Tuwongella immobilis</name>
    <dbReference type="NCBI Taxonomy" id="692036"/>
    <lineage>
        <taxon>Bacteria</taxon>
        <taxon>Pseudomonadati</taxon>
        <taxon>Planctomycetota</taxon>
        <taxon>Planctomycetia</taxon>
        <taxon>Gemmatales</taxon>
        <taxon>Gemmataceae</taxon>
        <taxon>Tuwongella</taxon>
    </lineage>
</organism>
<feature type="region of interest" description="Disordered" evidence="1">
    <location>
        <begin position="1"/>
        <end position="28"/>
    </location>
</feature>
<accession>A0A6C2YQJ3</accession>
<dbReference type="EMBL" id="LR593887">
    <property type="protein sequence ID" value="VTS04570.1"/>
    <property type="molecule type" value="Genomic_DNA"/>
</dbReference>
<reference evidence="3" key="1">
    <citation type="submission" date="2019-04" db="EMBL/GenBank/DDBJ databases">
        <authorList>
            <consortium name="Science for Life Laboratories"/>
        </authorList>
    </citation>
    <scope>NUCLEOTIDE SEQUENCE</scope>
    <source>
        <strain evidence="3">MBLW1</strain>
    </source>
</reference>